<dbReference type="PANTHER" id="PTHR33164:SF57">
    <property type="entry name" value="MARR-FAMILY TRANSCRIPTIONAL REGULATOR"/>
    <property type="match status" value="1"/>
</dbReference>
<dbReference type="GO" id="GO:0003700">
    <property type="term" value="F:DNA-binding transcription factor activity"/>
    <property type="evidence" value="ECO:0007669"/>
    <property type="project" value="InterPro"/>
</dbReference>
<reference evidence="2" key="1">
    <citation type="submission" date="2016-11" db="EMBL/GenBank/DDBJ databases">
        <authorList>
            <person name="Jaros S."/>
            <person name="Januszkiewicz K."/>
            <person name="Wedrychowicz H."/>
        </authorList>
    </citation>
    <scope>NUCLEOTIDE SEQUENCE [LARGE SCALE GENOMIC DNA]</scope>
    <source>
        <strain evidence="2">Y48</strain>
    </source>
</reference>
<dbReference type="InterPro" id="IPR039422">
    <property type="entry name" value="MarR/SlyA-like"/>
</dbReference>
<protein>
    <submittedName>
        <fullName evidence="2">MarR family transcriptional regulator</fullName>
    </submittedName>
</protein>
<accession>A0A1J0VXF3</accession>
<name>A0A1J0VXF3_9NOCA</name>
<dbReference type="Gene3D" id="1.10.10.10">
    <property type="entry name" value="Winged helix-like DNA-binding domain superfamily/Winged helix DNA-binding domain"/>
    <property type="match status" value="1"/>
</dbReference>
<dbReference type="SMART" id="SM00347">
    <property type="entry name" value="HTH_MARR"/>
    <property type="match status" value="1"/>
</dbReference>
<feature type="domain" description="HTH marR-type" evidence="1">
    <location>
        <begin position="12"/>
        <end position="143"/>
    </location>
</feature>
<dbReference type="GO" id="GO:0006950">
    <property type="term" value="P:response to stress"/>
    <property type="evidence" value="ECO:0007669"/>
    <property type="project" value="TreeGrafter"/>
</dbReference>
<dbReference type="KEGG" id="nsl:BOX37_25625"/>
<dbReference type="InterPro" id="IPR036390">
    <property type="entry name" value="WH_DNA-bd_sf"/>
</dbReference>
<evidence type="ECO:0000313" key="3">
    <source>
        <dbReference type="Proteomes" id="UP000183810"/>
    </source>
</evidence>
<dbReference type="Pfam" id="PF01047">
    <property type="entry name" value="MarR"/>
    <property type="match status" value="1"/>
</dbReference>
<keyword evidence="3" id="KW-1185">Reference proteome</keyword>
<dbReference type="AlphaFoldDB" id="A0A1J0VXF3"/>
<dbReference type="InterPro" id="IPR000835">
    <property type="entry name" value="HTH_MarR-typ"/>
</dbReference>
<dbReference type="PROSITE" id="PS50995">
    <property type="entry name" value="HTH_MARR_2"/>
    <property type="match status" value="1"/>
</dbReference>
<evidence type="ECO:0000259" key="1">
    <source>
        <dbReference type="PROSITE" id="PS50995"/>
    </source>
</evidence>
<dbReference type="PANTHER" id="PTHR33164">
    <property type="entry name" value="TRANSCRIPTIONAL REGULATOR, MARR FAMILY"/>
    <property type="match status" value="1"/>
</dbReference>
<organism evidence="2 3">
    <name type="scientific">Nocardia mangyaensis</name>
    <dbReference type="NCBI Taxonomy" id="2213200"/>
    <lineage>
        <taxon>Bacteria</taxon>
        <taxon>Bacillati</taxon>
        <taxon>Actinomycetota</taxon>
        <taxon>Actinomycetes</taxon>
        <taxon>Mycobacteriales</taxon>
        <taxon>Nocardiaceae</taxon>
        <taxon>Nocardia</taxon>
    </lineage>
</organism>
<dbReference type="InterPro" id="IPR036388">
    <property type="entry name" value="WH-like_DNA-bd_sf"/>
</dbReference>
<dbReference type="EMBL" id="CP018082">
    <property type="protein sequence ID" value="APE36747.1"/>
    <property type="molecule type" value="Genomic_DNA"/>
</dbReference>
<dbReference type="SUPFAM" id="SSF46785">
    <property type="entry name" value="Winged helix' DNA-binding domain"/>
    <property type="match status" value="1"/>
</dbReference>
<dbReference type="RefSeq" id="WP_071929930.1">
    <property type="nucleotide sequence ID" value="NZ_CP018082.1"/>
</dbReference>
<proteinExistence type="predicted"/>
<dbReference type="Proteomes" id="UP000183810">
    <property type="component" value="Chromosome"/>
</dbReference>
<evidence type="ECO:0000313" key="2">
    <source>
        <dbReference type="EMBL" id="APE36747.1"/>
    </source>
</evidence>
<sequence length="161" mass="18062">MSDSGSVDDTPFTRLVFELNLIARHYPATARRVPGFALDRSAFLILTRLELGDPMSLRELSEAFRLDISTINRQVGAMLKQQLVERVPDPDGGVARKIRATDEGRTALAAEQQYRAKGIGSVVADWADDDIAELGRLMRKFNRSVEQIEDNPWPRPQHTDS</sequence>
<gene>
    <name evidence="2" type="ORF">BOX37_25625</name>
</gene>
<dbReference type="OrthoDB" id="3239785at2"/>